<reference evidence="7 8" key="1">
    <citation type="submission" date="2024-02" db="EMBL/GenBank/DDBJ databases">
        <title>De novo assembly and annotation of 12 fungi associated with fruit tree decline syndrome in Ontario, Canada.</title>
        <authorList>
            <person name="Sulman M."/>
            <person name="Ellouze W."/>
            <person name="Ilyukhin E."/>
        </authorList>
    </citation>
    <scope>NUCLEOTIDE SEQUENCE [LARGE SCALE GENOMIC DNA]</scope>
    <source>
        <strain evidence="7 8">M11/M66-122</strain>
    </source>
</reference>
<accession>A0AAN9YWN4</accession>
<feature type="transmembrane region" description="Helical" evidence="6">
    <location>
        <begin position="294"/>
        <end position="317"/>
    </location>
</feature>
<comment type="caution">
    <text evidence="7">The sequence shown here is derived from an EMBL/GenBank/DDBJ whole genome shotgun (WGS) entry which is preliminary data.</text>
</comment>
<feature type="region of interest" description="Disordered" evidence="5">
    <location>
        <begin position="216"/>
        <end position="246"/>
    </location>
</feature>
<feature type="transmembrane region" description="Helical" evidence="6">
    <location>
        <begin position="337"/>
        <end position="356"/>
    </location>
</feature>
<sequence length="752" mass="83733">MSRFGGWFRAAAPKPSAGPSPAASQADLAAQEIAMMEDAMASASLIMNDDIEGAEERLRKGDSTFHHLGQSLCIFMKSVLGFEKSIMVEASNRLYDCENRAWNDMKKAQKEAGTATPAPGRVYPPGSEYALIHAEAQLMSAVVAVLHESLTEGIKGFYKLRKAYITLDSLMQIEEAYLKSRNMAVNGSKESVSSSEKKSDRLAAEDADDIDLEFVDASEAQQQGTKTPQTYEGHLRKDSAPEEKLGRLSLNADTKSIASNMSSAQSNKLSNRQDSEAFTHPMDIFIHSGANMCFGTLLLIISMVPPAFSRLLSIIGFKGDRERGVHMLWRSTEFHNINGGVAGLMLFAYYNGLLGFSDILPNDDDIEKGAIVGYPRERCAALLAKMRTLFPESGLWRLEEARALGNNKDLRGAIEVLKTNAASRMRQVTALNCFELSLDSMYVHDYPEMRASFLRCLELNDWSHALYYYLAGCAELESYRDAFHAGGAERDEAAVRAHKKRAEELFRKAPSVVGKKKFMAKPMPFEQFVSRKLQKWEERARDLGVDLADAAGISPAQEMTYLWNGTKKMTAADLERSRRALAWDRLTADGAARAAILAEKDEQAVQDVCKAAVLRNLGRYDEARVILQQVMRIDRTVFKGPTKDDYPPAAAHYEMAVLAWIDVQNPALALRDSKPASEHVPVSAEEDGGNGASTPPVKEEEWRRRKLDECQTWLETVSKWEAFILDARFGMRINTGLDTIKWYRKGHGWASE</sequence>
<evidence type="ECO:0000256" key="6">
    <source>
        <dbReference type="SAM" id="Phobius"/>
    </source>
</evidence>
<keyword evidence="6" id="KW-0472">Membrane</keyword>
<keyword evidence="6" id="KW-0812">Transmembrane</keyword>
<evidence type="ECO:0000313" key="8">
    <source>
        <dbReference type="Proteomes" id="UP001320420"/>
    </source>
</evidence>
<evidence type="ECO:0000256" key="2">
    <source>
        <dbReference type="ARBA" id="ARBA00018424"/>
    </source>
</evidence>
<dbReference type="PANTHER" id="PTHR31859">
    <property type="entry name" value="TETRATRICOPEPTIDE REPEAT PROTEIN 39 FAMILY MEMBER"/>
    <property type="match status" value="1"/>
</dbReference>
<gene>
    <name evidence="7" type="primary">IML2</name>
    <name evidence="7" type="ORF">SLS62_000708</name>
</gene>
<dbReference type="Proteomes" id="UP001320420">
    <property type="component" value="Unassembled WGS sequence"/>
</dbReference>
<dbReference type="PANTHER" id="PTHR31859:SF1">
    <property type="entry name" value="TETRATRICOPEPTIDE REPEAT PROTEIN 39C"/>
    <property type="match status" value="1"/>
</dbReference>
<dbReference type="GO" id="GO:0005741">
    <property type="term" value="C:mitochondrial outer membrane"/>
    <property type="evidence" value="ECO:0007669"/>
    <property type="project" value="TreeGrafter"/>
</dbReference>
<keyword evidence="6" id="KW-1133">Transmembrane helix</keyword>
<dbReference type="InterPro" id="IPR019412">
    <property type="entry name" value="IML2/TPR_39"/>
</dbReference>
<evidence type="ECO:0000256" key="1">
    <source>
        <dbReference type="ARBA" id="ARBA00011408"/>
    </source>
</evidence>
<feature type="region of interest" description="Disordered" evidence="5">
    <location>
        <begin position="184"/>
        <end position="203"/>
    </location>
</feature>
<feature type="region of interest" description="Disordered" evidence="5">
    <location>
        <begin position="672"/>
        <end position="703"/>
    </location>
</feature>
<evidence type="ECO:0000313" key="7">
    <source>
        <dbReference type="EMBL" id="KAK7757159.1"/>
    </source>
</evidence>
<evidence type="ECO:0000256" key="3">
    <source>
        <dbReference type="ARBA" id="ARBA00019539"/>
    </source>
</evidence>
<dbReference type="GO" id="GO:0005829">
    <property type="term" value="C:cytosol"/>
    <property type="evidence" value="ECO:0007669"/>
    <property type="project" value="TreeGrafter"/>
</dbReference>
<dbReference type="GO" id="GO:0005634">
    <property type="term" value="C:nucleus"/>
    <property type="evidence" value="ECO:0007669"/>
    <property type="project" value="TreeGrafter"/>
</dbReference>
<protein>
    <recommendedName>
        <fullName evidence="2">Inclusion body clearance protein IML2</fullName>
    </recommendedName>
    <alternativeName>
        <fullName evidence="3">Inclusion body clearance protein iml2</fullName>
    </alternativeName>
</protein>
<feature type="compositionally biased region" description="Polar residues" evidence="5">
    <location>
        <begin position="219"/>
        <end position="230"/>
    </location>
</feature>
<name>A0AAN9YWN4_9PEZI</name>
<evidence type="ECO:0000256" key="5">
    <source>
        <dbReference type="SAM" id="MobiDB-lite"/>
    </source>
</evidence>
<proteinExistence type="predicted"/>
<evidence type="ECO:0000256" key="4">
    <source>
        <dbReference type="ARBA" id="ARBA00043897"/>
    </source>
</evidence>
<dbReference type="Pfam" id="PF10300">
    <property type="entry name" value="Iml2-TPR_39"/>
    <property type="match status" value="1"/>
</dbReference>
<comment type="function">
    <text evidence="4">Inclusion body (IB) resident protein that interacts strongly with lipid droplet (LD) proteins. Involved in LD-mediated IB clearing after protein folding stress, probably by enabling access to the IBs of an LD-stored soluble sterol derivative that acts as a chaperone in inclusion clearing.</text>
</comment>
<organism evidence="7 8">
    <name type="scientific">Diatrype stigma</name>
    <dbReference type="NCBI Taxonomy" id="117547"/>
    <lineage>
        <taxon>Eukaryota</taxon>
        <taxon>Fungi</taxon>
        <taxon>Dikarya</taxon>
        <taxon>Ascomycota</taxon>
        <taxon>Pezizomycotina</taxon>
        <taxon>Sordariomycetes</taxon>
        <taxon>Xylariomycetidae</taxon>
        <taxon>Xylariales</taxon>
        <taxon>Diatrypaceae</taxon>
        <taxon>Diatrype</taxon>
    </lineage>
</organism>
<dbReference type="EMBL" id="JAKJXP020000003">
    <property type="protein sequence ID" value="KAK7757159.1"/>
    <property type="molecule type" value="Genomic_DNA"/>
</dbReference>
<keyword evidence="8" id="KW-1185">Reference proteome</keyword>
<dbReference type="AlphaFoldDB" id="A0AAN9YWN4"/>
<comment type="subunit">
    <text evidence="1">Interacts with lipid droplet proteins.</text>
</comment>
<feature type="compositionally biased region" description="Basic and acidic residues" evidence="5">
    <location>
        <begin position="233"/>
        <end position="246"/>
    </location>
</feature>